<dbReference type="PROSITE" id="PS50297">
    <property type="entry name" value="ANK_REP_REGION"/>
    <property type="match status" value="1"/>
</dbReference>
<feature type="repeat" description="ANK" evidence="7">
    <location>
        <begin position="101"/>
        <end position="133"/>
    </location>
</feature>
<feature type="transmembrane region" description="Helical" evidence="8">
    <location>
        <begin position="539"/>
        <end position="559"/>
    </location>
</feature>
<dbReference type="PANTHER" id="PTHR24186">
    <property type="entry name" value="PROTEIN PHOSPHATASE 1 REGULATORY SUBUNIT"/>
    <property type="match status" value="1"/>
</dbReference>
<keyword evidence="11" id="KW-1185">Reference proteome</keyword>
<protein>
    <recommendedName>
        <fullName evidence="9">PGG domain-containing protein</fullName>
    </recommendedName>
</protein>
<dbReference type="OMA" id="VYLFWPY"/>
<organism evidence="10 11">
    <name type="scientific">Triticum turgidum subsp. durum</name>
    <name type="common">Durum wheat</name>
    <name type="synonym">Triticum durum</name>
    <dbReference type="NCBI Taxonomy" id="4567"/>
    <lineage>
        <taxon>Eukaryota</taxon>
        <taxon>Viridiplantae</taxon>
        <taxon>Streptophyta</taxon>
        <taxon>Embryophyta</taxon>
        <taxon>Tracheophyta</taxon>
        <taxon>Spermatophyta</taxon>
        <taxon>Magnoliopsida</taxon>
        <taxon>Liliopsida</taxon>
        <taxon>Poales</taxon>
        <taxon>Poaceae</taxon>
        <taxon>BOP clade</taxon>
        <taxon>Pooideae</taxon>
        <taxon>Triticodae</taxon>
        <taxon>Triticeae</taxon>
        <taxon>Triticinae</taxon>
        <taxon>Triticum</taxon>
    </lineage>
</organism>
<keyword evidence="3" id="KW-0677">Repeat</keyword>
<dbReference type="GO" id="GO:0005886">
    <property type="term" value="C:plasma membrane"/>
    <property type="evidence" value="ECO:0007669"/>
    <property type="project" value="TreeGrafter"/>
</dbReference>
<dbReference type="Proteomes" id="UP000324705">
    <property type="component" value="Chromosome 1A"/>
</dbReference>
<dbReference type="EMBL" id="LT934111">
    <property type="protein sequence ID" value="VAH01026.1"/>
    <property type="molecule type" value="Genomic_DNA"/>
</dbReference>
<feature type="transmembrane region" description="Helical" evidence="8">
    <location>
        <begin position="602"/>
        <end position="624"/>
    </location>
</feature>
<accession>A0A9R0UTY2</accession>
<evidence type="ECO:0000256" key="4">
    <source>
        <dbReference type="ARBA" id="ARBA00022989"/>
    </source>
</evidence>
<dbReference type="Gramene" id="TRITD1Av1G010510.1">
    <property type="protein sequence ID" value="TRITD1Av1G010510.1"/>
    <property type="gene ID" value="TRITD1Av1G010510"/>
</dbReference>
<keyword evidence="6 8" id="KW-0472">Membrane</keyword>
<evidence type="ECO:0000256" key="7">
    <source>
        <dbReference type="PROSITE-ProRule" id="PRU00023"/>
    </source>
</evidence>
<evidence type="ECO:0000256" key="3">
    <source>
        <dbReference type="ARBA" id="ARBA00022737"/>
    </source>
</evidence>
<dbReference type="SUPFAM" id="SSF48403">
    <property type="entry name" value="Ankyrin repeat"/>
    <property type="match status" value="2"/>
</dbReference>
<feature type="repeat" description="ANK" evidence="7">
    <location>
        <begin position="141"/>
        <end position="173"/>
    </location>
</feature>
<evidence type="ECO:0000259" key="9">
    <source>
        <dbReference type="Pfam" id="PF13962"/>
    </source>
</evidence>
<keyword evidence="5 7" id="KW-0040">ANK repeat</keyword>
<evidence type="ECO:0000256" key="6">
    <source>
        <dbReference type="ARBA" id="ARBA00023136"/>
    </source>
</evidence>
<dbReference type="AlphaFoldDB" id="A0A9R0UTY2"/>
<evidence type="ECO:0000313" key="10">
    <source>
        <dbReference type="EMBL" id="VAH01026.1"/>
    </source>
</evidence>
<dbReference type="InterPro" id="IPR036770">
    <property type="entry name" value="Ankyrin_rpt-contain_sf"/>
</dbReference>
<comment type="subcellular location">
    <subcellularLocation>
        <location evidence="1">Membrane</location>
        <topology evidence="1">Multi-pass membrane protein</topology>
    </subcellularLocation>
</comment>
<sequence>MAGVMDILINRTVVDDLPVPCHLKLFMAASYGDMKKLQELLSSSTSLASEEAGDSAALAVTSEENSALHVVATDGDSQNYRDCAKVIHGKARQLLFKRNRHGDTPLHRAARAGNTGMVSYLIELAAGDGVAKDMVRLQNNDGRTALHEAIGSDDREMVGELMSKDKELAQVNASDGTSPLFLAISLGHHSIARQLHGYDKDLSYSGKNGQNALHAAVLHNNRMARELLLWTKENQEKRKKLVEQQDDCGSTPMHVAASAEDPSLEFFLFAFVDKSMENSSFSLYYDIAPSKLLYHFYARREHPMCLLADVEPSLAFQPDKEGSFPVHVAASAGSLVPIIILLFRHPSACAACARLRDAEGRTFLHVAVEMKRLNVVRFVCNRLSEFKSVMNIQDNKGNTALHRAVDGGNWDIFGTLIWNPHVALNLANKDGKTPMDIAEIKAPSASGFNFGMHARRRILGSLTFANAQNGNKRRDLCAIEQEKTFDETVEDGKITSFAQIVGIGSVLVATASFTAAFTMPDPGNSYYYAFNGFVLSNTLAFICSALATFSLIYTGVAALDIEKRIELVSFSLALLIGAGRSFCAAFAFALYVELDPLNHRAAIVSCTMTIVALLDAVWFMRSIFTDTALALRRGWGKRQSIEWRSVGERLVRLATRFLANIVYLFWPYIVIFGLLETRKNITGHNKLG</sequence>
<feature type="domain" description="PGG" evidence="9">
    <location>
        <begin position="500"/>
        <end position="592"/>
    </location>
</feature>
<dbReference type="Pfam" id="PF13857">
    <property type="entry name" value="Ank_5"/>
    <property type="match status" value="1"/>
</dbReference>
<evidence type="ECO:0000256" key="5">
    <source>
        <dbReference type="ARBA" id="ARBA00023043"/>
    </source>
</evidence>
<dbReference type="Gene3D" id="1.25.40.20">
    <property type="entry name" value="Ankyrin repeat-containing domain"/>
    <property type="match status" value="3"/>
</dbReference>
<dbReference type="InterPro" id="IPR002110">
    <property type="entry name" value="Ankyrin_rpt"/>
</dbReference>
<dbReference type="Pfam" id="PF12796">
    <property type="entry name" value="Ank_2"/>
    <property type="match status" value="2"/>
</dbReference>
<evidence type="ECO:0000256" key="1">
    <source>
        <dbReference type="ARBA" id="ARBA00004141"/>
    </source>
</evidence>
<gene>
    <name evidence="10" type="ORF">TRITD_1Av1G010510</name>
</gene>
<dbReference type="Pfam" id="PF13962">
    <property type="entry name" value="PGG"/>
    <property type="match status" value="1"/>
</dbReference>
<dbReference type="PANTHER" id="PTHR24186:SF50">
    <property type="entry name" value="ANKYRIN REPEAT-CONTAINING PROTEIN ITN1-LIKE ISOFORM X1"/>
    <property type="match status" value="1"/>
</dbReference>
<keyword evidence="4 8" id="KW-1133">Transmembrane helix</keyword>
<name>A0A9R0UTY2_TRITD</name>
<dbReference type="PROSITE" id="PS50088">
    <property type="entry name" value="ANK_REPEAT"/>
    <property type="match status" value="2"/>
</dbReference>
<feature type="transmembrane region" description="Helical" evidence="8">
    <location>
        <begin position="571"/>
        <end position="590"/>
    </location>
</feature>
<dbReference type="InterPro" id="IPR026961">
    <property type="entry name" value="PGG_dom"/>
</dbReference>
<evidence type="ECO:0000313" key="11">
    <source>
        <dbReference type="Proteomes" id="UP000324705"/>
    </source>
</evidence>
<proteinExistence type="predicted"/>
<reference evidence="10 11" key="1">
    <citation type="submission" date="2017-09" db="EMBL/GenBank/DDBJ databases">
        <authorList>
            <consortium name="International Durum Wheat Genome Sequencing Consortium (IDWGSC)"/>
            <person name="Milanesi L."/>
        </authorList>
    </citation>
    <scope>NUCLEOTIDE SEQUENCE [LARGE SCALE GENOMIC DNA]</scope>
    <source>
        <strain evidence="11">cv. Svevo</strain>
    </source>
</reference>
<feature type="transmembrane region" description="Helical" evidence="8">
    <location>
        <begin position="324"/>
        <end position="343"/>
    </location>
</feature>
<feature type="transmembrane region" description="Helical" evidence="8">
    <location>
        <begin position="657"/>
        <end position="675"/>
    </location>
</feature>
<dbReference type="SMART" id="SM00248">
    <property type="entry name" value="ANK"/>
    <property type="match status" value="8"/>
</dbReference>
<keyword evidence="2 8" id="KW-0812">Transmembrane</keyword>
<feature type="transmembrane region" description="Helical" evidence="8">
    <location>
        <begin position="500"/>
        <end position="519"/>
    </location>
</feature>
<evidence type="ECO:0000256" key="8">
    <source>
        <dbReference type="SAM" id="Phobius"/>
    </source>
</evidence>
<evidence type="ECO:0000256" key="2">
    <source>
        <dbReference type="ARBA" id="ARBA00022692"/>
    </source>
</evidence>